<sequence length="140" mass="15364">MGGIFEVPQSHELIEPPREPVLYLNGDRTPDERVDVHADLTEHNDNGCAKCGADRWPQDGGGVRPPRSQTVDEDFAQPGRERCGGAAGNGERNEQDVSAGGGAQSEEQRLARCPPSTALMSKWWRASHRESHAHGVWANW</sequence>
<dbReference type="EMBL" id="BMPI01000031">
    <property type="protein sequence ID" value="GGM49483.1"/>
    <property type="molecule type" value="Genomic_DNA"/>
</dbReference>
<accession>A0A917U116</accession>
<dbReference type="AlphaFoldDB" id="A0A917U116"/>
<evidence type="ECO:0000313" key="3">
    <source>
        <dbReference type="Proteomes" id="UP000642070"/>
    </source>
</evidence>
<comment type="caution">
    <text evidence="2">The sequence shown here is derived from an EMBL/GenBank/DDBJ whole genome shotgun (WGS) entry which is preliminary data.</text>
</comment>
<organism evidence="2 3">
    <name type="scientific">Dactylosporangium sucinum</name>
    <dbReference type="NCBI Taxonomy" id="1424081"/>
    <lineage>
        <taxon>Bacteria</taxon>
        <taxon>Bacillati</taxon>
        <taxon>Actinomycetota</taxon>
        <taxon>Actinomycetes</taxon>
        <taxon>Micromonosporales</taxon>
        <taxon>Micromonosporaceae</taxon>
        <taxon>Dactylosporangium</taxon>
    </lineage>
</organism>
<gene>
    <name evidence="2" type="ORF">GCM10007977_058930</name>
</gene>
<evidence type="ECO:0000256" key="1">
    <source>
        <dbReference type="SAM" id="MobiDB-lite"/>
    </source>
</evidence>
<proteinExistence type="predicted"/>
<reference evidence="2" key="2">
    <citation type="submission" date="2020-09" db="EMBL/GenBank/DDBJ databases">
        <authorList>
            <person name="Sun Q."/>
            <person name="Ohkuma M."/>
        </authorList>
    </citation>
    <scope>NUCLEOTIDE SEQUENCE</scope>
    <source>
        <strain evidence="2">JCM 19831</strain>
    </source>
</reference>
<keyword evidence="3" id="KW-1185">Reference proteome</keyword>
<dbReference type="Proteomes" id="UP000642070">
    <property type="component" value="Unassembled WGS sequence"/>
</dbReference>
<name>A0A917U116_9ACTN</name>
<feature type="region of interest" description="Disordered" evidence="1">
    <location>
        <begin position="42"/>
        <end position="112"/>
    </location>
</feature>
<evidence type="ECO:0000313" key="2">
    <source>
        <dbReference type="EMBL" id="GGM49483.1"/>
    </source>
</evidence>
<reference evidence="2" key="1">
    <citation type="journal article" date="2014" name="Int. J. Syst. Evol. Microbiol.">
        <title>Complete genome sequence of Corynebacterium casei LMG S-19264T (=DSM 44701T), isolated from a smear-ripened cheese.</title>
        <authorList>
            <consortium name="US DOE Joint Genome Institute (JGI-PGF)"/>
            <person name="Walter F."/>
            <person name="Albersmeier A."/>
            <person name="Kalinowski J."/>
            <person name="Ruckert C."/>
        </authorList>
    </citation>
    <scope>NUCLEOTIDE SEQUENCE</scope>
    <source>
        <strain evidence="2">JCM 19831</strain>
    </source>
</reference>
<protein>
    <submittedName>
        <fullName evidence="2">Uncharacterized protein</fullName>
    </submittedName>
</protein>